<name>A0AAU8AIM6_9RHOB</name>
<feature type="signal peptide" evidence="1">
    <location>
        <begin position="1"/>
        <end position="25"/>
    </location>
</feature>
<evidence type="ECO:0008006" key="3">
    <source>
        <dbReference type="Google" id="ProtNLM"/>
    </source>
</evidence>
<protein>
    <recommendedName>
        <fullName evidence="3">Secreted protein</fullName>
    </recommendedName>
</protein>
<gene>
    <name evidence="2" type="ORF">PVT71_03935</name>
</gene>
<accession>A0AAU8AIM6</accession>
<dbReference type="RefSeq" id="WP_353473194.1">
    <property type="nucleotide sequence ID" value="NZ_CP123384.1"/>
</dbReference>
<dbReference type="AlphaFoldDB" id="A0AAU8AIM6"/>
<keyword evidence="1" id="KW-0732">Signal</keyword>
<sequence>MTGSKTGAAAVAGLVLLAGAGGAGAADLGWRFDWQGNGGYEMRGAIAFDAALAERDYVYAEDVECFVVEGYHEGKPIGRWALGMKTDKTSWALTFRPKESAFEVFGPESPMPQAWNMNGFGTDCGQEGFGFNIGNAAQDLCLNGRLLTASQVTPSRPFPATRDDAVSFPGDACLAPELLSRAEKEAVLPASFAPVRRPEAAAAGR</sequence>
<evidence type="ECO:0000256" key="1">
    <source>
        <dbReference type="SAM" id="SignalP"/>
    </source>
</evidence>
<organism evidence="2">
    <name type="scientific">Alloyangia sp. H15</name>
    <dbReference type="NCBI Taxonomy" id="3029062"/>
    <lineage>
        <taxon>Bacteria</taxon>
        <taxon>Pseudomonadati</taxon>
        <taxon>Pseudomonadota</taxon>
        <taxon>Alphaproteobacteria</taxon>
        <taxon>Rhodobacterales</taxon>
        <taxon>Roseobacteraceae</taxon>
        <taxon>Alloyangia</taxon>
    </lineage>
</organism>
<dbReference type="EMBL" id="CP123384">
    <property type="protein sequence ID" value="XCC94373.1"/>
    <property type="molecule type" value="Genomic_DNA"/>
</dbReference>
<proteinExistence type="predicted"/>
<reference evidence="2" key="1">
    <citation type="submission" date="2023-02" db="EMBL/GenBank/DDBJ databases">
        <title>Description and genomic characterization of Salipiger bruguierae sp. nov., isolated from the sediment of mangrove plant Bruguiera sexangula.</title>
        <authorList>
            <person name="Long M."/>
        </authorList>
    </citation>
    <scope>NUCLEOTIDE SEQUENCE</scope>
    <source>
        <strain evidence="2">H15</strain>
    </source>
</reference>
<feature type="chain" id="PRO_5043380920" description="Secreted protein" evidence="1">
    <location>
        <begin position="26"/>
        <end position="205"/>
    </location>
</feature>
<evidence type="ECO:0000313" key="2">
    <source>
        <dbReference type="EMBL" id="XCC94373.1"/>
    </source>
</evidence>